<dbReference type="InterPro" id="IPR017994">
    <property type="entry name" value="P_trefoil_chordata"/>
</dbReference>
<protein>
    <submittedName>
        <fullName evidence="8">Trefoil factor 2</fullName>
    </submittedName>
</protein>
<keyword evidence="9" id="KW-1185">Reference proteome</keyword>
<dbReference type="CDD" id="cd00111">
    <property type="entry name" value="Trefoil"/>
    <property type="match status" value="2"/>
</dbReference>
<dbReference type="PROSITE" id="PS00025">
    <property type="entry name" value="P_TREFOIL_1"/>
    <property type="match status" value="1"/>
</dbReference>
<dbReference type="FunFam" id="4.10.110.10:FF:000006">
    <property type="entry name" value="Trefoil factor 1"/>
    <property type="match status" value="1"/>
</dbReference>
<dbReference type="eggNOG" id="ENOG502S5ZY">
    <property type="taxonomic scope" value="Eukaryota"/>
</dbReference>
<dbReference type="AlphaFoldDB" id="M7B0T9"/>
<dbReference type="Pfam" id="PF00088">
    <property type="entry name" value="Trefoil"/>
    <property type="match status" value="2"/>
</dbReference>
<comment type="subcellular location">
    <subcellularLocation>
        <location evidence="1">Secreted</location>
    </subcellularLocation>
</comment>
<evidence type="ECO:0000313" key="9">
    <source>
        <dbReference type="Proteomes" id="UP000031443"/>
    </source>
</evidence>
<dbReference type="SUPFAM" id="SSF57492">
    <property type="entry name" value="Trefoil"/>
    <property type="match status" value="2"/>
</dbReference>
<organism evidence="8 9">
    <name type="scientific">Chelonia mydas</name>
    <name type="common">Green sea-turtle</name>
    <name type="synonym">Chelonia agassizi</name>
    <dbReference type="NCBI Taxonomy" id="8469"/>
    <lineage>
        <taxon>Eukaryota</taxon>
        <taxon>Metazoa</taxon>
        <taxon>Chordata</taxon>
        <taxon>Craniata</taxon>
        <taxon>Vertebrata</taxon>
        <taxon>Euteleostomi</taxon>
        <taxon>Archelosauria</taxon>
        <taxon>Testudinata</taxon>
        <taxon>Testudines</taxon>
        <taxon>Cryptodira</taxon>
        <taxon>Durocryptodira</taxon>
        <taxon>Americhelydia</taxon>
        <taxon>Chelonioidea</taxon>
        <taxon>Cheloniidae</taxon>
        <taxon>Chelonia</taxon>
    </lineage>
</organism>
<dbReference type="PRINTS" id="PR00680">
    <property type="entry name" value="PTREFOIL"/>
</dbReference>
<reference evidence="9" key="1">
    <citation type="journal article" date="2013" name="Nat. Genet.">
        <title>The draft genomes of soft-shell turtle and green sea turtle yield insights into the development and evolution of the turtle-specific body plan.</title>
        <authorList>
            <person name="Wang Z."/>
            <person name="Pascual-Anaya J."/>
            <person name="Zadissa A."/>
            <person name="Li W."/>
            <person name="Niimura Y."/>
            <person name="Huang Z."/>
            <person name="Li C."/>
            <person name="White S."/>
            <person name="Xiong Z."/>
            <person name="Fang D."/>
            <person name="Wang B."/>
            <person name="Ming Y."/>
            <person name="Chen Y."/>
            <person name="Zheng Y."/>
            <person name="Kuraku S."/>
            <person name="Pignatelli M."/>
            <person name="Herrero J."/>
            <person name="Beal K."/>
            <person name="Nozawa M."/>
            <person name="Li Q."/>
            <person name="Wang J."/>
            <person name="Zhang H."/>
            <person name="Yu L."/>
            <person name="Shigenobu S."/>
            <person name="Wang J."/>
            <person name="Liu J."/>
            <person name="Flicek P."/>
            <person name="Searle S."/>
            <person name="Wang J."/>
            <person name="Kuratani S."/>
            <person name="Yin Y."/>
            <person name="Aken B."/>
            <person name="Zhang G."/>
            <person name="Irie N."/>
        </authorList>
    </citation>
    <scope>NUCLEOTIDE SEQUENCE [LARGE SCALE GENOMIC DNA]</scope>
</reference>
<evidence type="ECO:0000259" key="7">
    <source>
        <dbReference type="PROSITE" id="PS51448"/>
    </source>
</evidence>
<feature type="disulfide bond" evidence="5">
    <location>
        <begin position="32"/>
        <end position="58"/>
    </location>
</feature>
<dbReference type="Gene3D" id="4.10.110.10">
    <property type="entry name" value="Spasmolytic Protein, domain 1"/>
    <property type="match status" value="2"/>
</dbReference>
<proteinExistence type="predicted"/>
<dbReference type="PANTHER" id="PTHR13826">
    <property type="entry name" value="INTESTINAL TREFOIL FACTOR-RELATED"/>
    <property type="match status" value="1"/>
</dbReference>
<dbReference type="InterPro" id="IPR044913">
    <property type="entry name" value="P_trefoil_dom_sf"/>
</dbReference>
<feature type="disulfide bond" evidence="5">
    <location>
        <begin position="101"/>
        <end position="118"/>
    </location>
</feature>
<dbReference type="PROSITE" id="PS51448">
    <property type="entry name" value="P_TREFOIL_2"/>
    <property type="match status" value="2"/>
</dbReference>
<evidence type="ECO:0000256" key="3">
    <source>
        <dbReference type="ARBA" id="ARBA00022729"/>
    </source>
</evidence>
<feature type="disulfide bond" evidence="5">
    <location>
        <begin position="52"/>
        <end position="69"/>
    </location>
</feature>
<keyword evidence="3 6" id="KW-0732">Signal</keyword>
<keyword evidence="4 5" id="KW-1015">Disulfide bond</keyword>
<keyword evidence="2" id="KW-0964">Secreted</keyword>
<feature type="non-terminal residue" evidence="8">
    <location>
        <position position="1"/>
    </location>
</feature>
<evidence type="ECO:0000256" key="5">
    <source>
        <dbReference type="PROSITE-ProRule" id="PRU00779"/>
    </source>
</evidence>
<dbReference type="FunFam" id="4.10.110.10:FF:000001">
    <property type="entry name" value="Trefoil factor 3"/>
    <property type="match status" value="1"/>
</dbReference>
<dbReference type="EMBL" id="KB545351">
    <property type="protein sequence ID" value="EMP31461.1"/>
    <property type="molecule type" value="Genomic_DNA"/>
</dbReference>
<dbReference type="SMART" id="SM00018">
    <property type="entry name" value="PD"/>
    <property type="match status" value="2"/>
</dbReference>
<feature type="disulfide bond" evidence="5">
    <location>
        <begin position="81"/>
        <end position="107"/>
    </location>
</feature>
<evidence type="ECO:0000313" key="8">
    <source>
        <dbReference type="EMBL" id="EMP31461.1"/>
    </source>
</evidence>
<evidence type="ECO:0000256" key="1">
    <source>
        <dbReference type="ARBA" id="ARBA00004613"/>
    </source>
</evidence>
<feature type="chain" id="PRO_5004079632" evidence="6">
    <location>
        <begin position="24"/>
        <end position="127"/>
    </location>
</feature>
<feature type="disulfide bond" evidence="5">
    <location>
        <begin position="91"/>
        <end position="106"/>
    </location>
</feature>
<evidence type="ECO:0000256" key="4">
    <source>
        <dbReference type="ARBA" id="ARBA00023157"/>
    </source>
</evidence>
<feature type="domain" description="P-type" evidence="7">
    <location>
        <begin position="30"/>
        <end position="73"/>
    </location>
</feature>
<gene>
    <name evidence="8" type="ORF">UY3_11390</name>
</gene>
<dbReference type="PANTHER" id="PTHR13826:SF14">
    <property type="entry name" value="TREFOIL FACTOR 2"/>
    <property type="match status" value="1"/>
</dbReference>
<feature type="domain" description="P-type" evidence="7">
    <location>
        <begin position="79"/>
        <end position="122"/>
    </location>
</feature>
<dbReference type="Proteomes" id="UP000031443">
    <property type="component" value="Unassembled WGS sequence"/>
</dbReference>
<dbReference type="GO" id="GO:0030277">
    <property type="term" value="P:maintenance of gastrointestinal epithelium"/>
    <property type="evidence" value="ECO:0007669"/>
    <property type="project" value="TreeGrafter"/>
</dbReference>
<sequence>MDQKGIQLLSVILILGLSALTEGAEAPAPCQCAVAPKTRVNCGPPGITAKQCEDAGCCFNSKVPGVPWCFIPLARKYKKVCPAEVKLRKNCGYPGIPAKVCKARGCCFESRPPAVAWCFYPLLVEEG</sequence>
<dbReference type="InterPro" id="IPR017957">
    <property type="entry name" value="P_trefoil_CS"/>
</dbReference>
<evidence type="ECO:0000256" key="2">
    <source>
        <dbReference type="ARBA" id="ARBA00022525"/>
    </source>
</evidence>
<dbReference type="InterPro" id="IPR000519">
    <property type="entry name" value="P_trefoil_dom"/>
</dbReference>
<name>M7B0T9_CHEMY</name>
<accession>M7B0T9</accession>
<feature type="signal peptide" evidence="6">
    <location>
        <begin position="1"/>
        <end position="23"/>
    </location>
</feature>
<evidence type="ECO:0000256" key="6">
    <source>
        <dbReference type="SAM" id="SignalP"/>
    </source>
</evidence>
<dbReference type="STRING" id="8469.M7B0T9"/>
<feature type="disulfide bond" evidence="5">
    <location>
        <begin position="42"/>
        <end position="57"/>
    </location>
</feature>
<dbReference type="GO" id="GO:0005615">
    <property type="term" value="C:extracellular space"/>
    <property type="evidence" value="ECO:0007669"/>
    <property type="project" value="TreeGrafter"/>
</dbReference>